<sequence length="200" mass="23005">MASTYGNDGGRNQFTSVEMLQLLLDGFDGLGGNAAPVRMPEFPPAQAYTLASEDSKGTPSLHGNLGAADDHGDTEDCYRQSLLERLEDEKEEIERELRDVVLARNRVLRVIDWQQRNVVQPDRIAFFEEQERVAVHRRAHWGCRCKFPVVKQYRAAWKESKYNLKRARGELEGLRKKITHLDHQSQELDARIDKVDEEEI</sequence>
<organism evidence="3 4">
    <name type="scientific">Marasmius tenuissimus</name>
    <dbReference type="NCBI Taxonomy" id="585030"/>
    <lineage>
        <taxon>Eukaryota</taxon>
        <taxon>Fungi</taxon>
        <taxon>Dikarya</taxon>
        <taxon>Basidiomycota</taxon>
        <taxon>Agaricomycotina</taxon>
        <taxon>Agaricomycetes</taxon>
        <taxon>Agaricomycetidae</taxon>
        <taxon>Agaricales</taxon>
        <taxon>Marasmiineae</taxon>
        <taxon>Marasmiaceae</taxon>
        <taxon>Marasmius</taxon>
    </lineage>
</organism>
<comment type="caution">
    <text evidence="3">The sequence shown here is derived from an EMBL/GenBank/DDBJ whole genome shotgun (WGS) entry which is preliminary data.</text>
</comment>
<dbReference type="EMBL" id="JBBXMP010000492">
    <property type="protein sequence ID" value="KAL0057569.1"/>
    <property type="molecule type" value="Genomic_DNA"/>
</dbReference>
<evidence type="ECO:0000256" key="2">
    <source>
        <dbReference type="SAM" id="MobiDB-lite"/>
    </source>
</evidence>
<keyword evidence="1" id="KW-0175">Coiled coil</keyword>
<accession>A0ABR2Z9I8</accession>
<protein>
    <submittedName>
        <fullName evidence="3">Uncharacterized protein</fullName>
    </submittedName>
</protein>
<feature type="region of interest" description="Disordered" evidence="2">
    <location>
        <begin position="51"/>
        <end position="73"/>
    </location>
</feature>
<gene>
    <name evidence="3" type="ORF">AAF712_015778</name>
</gene>
<name>A0ABR2Z9I8_9AGAR</name>
<evidence type="ECO:0000313" key="4">
    <source>
        <dbReference type="Proteomes" id="UP001437256"/>
    </source>
</evidence>
<keyword evidence="4" id="KW-1185">Reference proteome</keyword>
<evidence type="ECO:0000313" key="3">
    <source>
        <dbReference type="EMBL" id="KAL0057569.1"/>
    </source>
</evidence>
<dbReference type="Proteomes" id="UP001437256">
    <property type="component" value="Unassembled WGS sequence"/>
</dbReference>
<proteinExistence type="predicted"/>
<feature type="coiled-coil region" evidence="1">
    <location>
        <begin position="164"/>
        <end position="191"/>
    </location>
</feature>
<reference evidence="3 4" key="1">
    <citation type="submission" date="2024-05" db="EMBL/GenBank/DDBJ databases">
        <title>A draft genome resource for the thread blight pathogen Marasmius tenuissimus strain MS-2.</title>
        <authorList>
            <person name="Yulfo-Soto G.E."/>
            <person name="Baruah I.K."/>
            <person name="Amoako-Attah I."/>
            <person name="Bukari Y."/>
            <person name="Meinhardt L.W."/>
            <person name="Bailey B.A."/>
            <person name="Cohen S.P."/>
        </authorList>
    </citation>
    <scope>NUCLEOTIDE SEQUENCE [LARGE SCALE GENOMIC DNA]</scope>
    <source>
        <strain evidence="3 4">MS-2</strain>
    </source>
</reference>
<evidence type="ECO:0000256" key="1">
    <source>
        <dbReference type="SAM" id="Coils"/>
    </source>
</evidence>
<feature type="coiled-coil region" evidence="1">
    <location>
        <begin position="79"/>
        <end position="106"/>
    </location>
</feature>